<evidence type="ECO:0000259" key="5">
    <source>
        <dbReference type="PROSITE" id="PS50011"/>
    </source>
</evidence>
<dbReference type="PROSITE" id="PS50011">
    <property type="entry name" value="PROTEIN_KINASE_DOM"/>
    <property type="match status" value="1"/>
</dbReference>
<dbReference type="Gene3D" id="1.10.510.10">
    <property type="entry name" value="Transferase(Phosphotransferase) domain 1"/>
    <property type="match status" value="1"/>
</dbReference>
<dbReference type="PANTHER" id="PTHR24416">
    <property type="entry name" value="TYROSINE-PROTEIN KINASE RECEPTOR"/>
    <property type="match status" value="1"/>
</dbReference>
<evidence type="ECO:0000256" key="2">
    <source>
        <dbReference type="ARBA" id="ARBA00022840"/>
    </source>
</evidence>
<dbReference type="InterPro" id="IPR011009">
    <property type="entry name" value="Kinase-like_dom_sf"/>
</dbReference>
<dbReference type="PANTHER" id="PTHR24416:SF631">
    <property type="entry name" value="SERINE_THREONINE_TYROSINE KINASE 1"/>
    <property type="match status" value="1"/>
</dbReference>
<dbReference type="GO" id="GO:0043235">
    <property type="term" value="C:receptor complex"/>
    <property type="evidence" value="ECO:0007669"/>
    <property type="project" value="TreeGrafter"/>
</dbReference>
<dbReference type="GO" id="GO:0005886">
    <property type="term" value="C:plasma membrane"/>
    <property type="evidence" value="ECO:0007669"/>
    <property type="project" value="TreeGrafter"/>
</dbReference>
<dbReference type="SUPFAM" id="SSF56112">
    <property type="entry name" value="Protein kinase-like (PK-like)"/>
    <property type="match status" value="1"/>
</dbReference>
<evidence type="ECO:0000313" key="6">
    <source>
        <dbReference type="EMBL" id="KAJ3609810.1"/>
    </source>
</evidence>
<keyword evidence="4" id="KW-1133">Transmembrane helix</keyword>
<keyword evidence="4" id="KW-0812">Transmembrane</keyword>
<dbReference type="InterPro" id="IPR050122">
    <property type="entry name" value="RTK"/>
</dbReference>
<dbReference type="GO" id="GO:0007169">
    <property type="term" value="P:cell surface receptor protein tyrosine kinase signaling pathway"/>
    <property type="evidence" value="ECO:0007669"/>
    <property type="project" value="TreeGrafter"/>
</dbReference>
<dbReference type="InterPro" id="IPR001245">
    <property type="entry name" value="Ser-Thr/Tyr_kinase_cat_dom"/>
</dbReference>
<name>A0A9Q0EM81_9TELE</name>
<keyword evidence="4" id="KW-0472">Membrane</keyword>
<dbReference type="Proteomes" id="UP001148018">
    <property type="component" value="Unassembled WGS sequence"/>
</dbReference>
<keyword evidence="2" id="KW-0067">ATP-binding</keyword>
<feature type="domain" description="Protein kinase" evidence="5">
    <location>
        <begin position="126"/>
        <end position="384"/>
    </location>
</feature>
<dbReference type="GO" id="GO:0005524">
    <property type="term" value="F:ATP binding"/>
    <property type="evidence" value="ECO:0007669"/>
    <property type="project" value="UniProtKB-KW"/>
</dbReference>
<reference evidence="6" key="1">
    <citation type="submission" date="2022-07" db="EMBL/GenBank/DDBJ databases">
        <title>Chromosome-level genome of Muraenolepis orangiensis.</title>
        <authorList>
            <person name="Kim J."/>
        </authorList>
    </citation>
    <scope>NUCLEOTIDE SEQUENCE</scope>
    <source>
        <strain evidence="6">KU_S4_2022</strain>
        <tissue evidence="6">Muscle</tissue>
    </source>
</reference>
<dbReference type="OrthoDB" id="4062651at2759"/>
<feature type="region of interest" description="Disordered" evidence="3">
    <location>
        <begin position="50"/>
        <end position="84"/>
    </location>
</feature>
<proteinExistence type="predicted"/>
<dbReference type="InterPro" id="IPR000719">
    <property type="entry name" value="Prot_kinase_dom"/>
</dbReference>
<evidence type="ECO:0000313" key="7">
    <source>
        <dbReference type="Proteomes" id="UP001148018"/>
    </source>
</evidence>
<feature type="transmembrane region" description="Helical" evidence="4">
    <location>
        <begin position="20"/>
        <end position="41"/>
    </location>
</feature>
<organism evidence="6 7">
    <name type="scientific">Muraenolepis orangiensis</name>
    <name type="common">Patagonian moray cod</name>
    <dbReference type="NCBI Taxonomy" id="630683"/>
    <lineage>
        <taxon>Eukaryota</taxon>
        <taxon>Metazoa</taxon>
        <taxon>Chordata</taxon>
        <taxon>Craniata</taxon>
        <taxon>Vertebrata</taxon>
        <taxon>Euteleostomi</taxon>
        <taxon>Actinopterygii</taxon>
        <taxon>Neopterygii</taxon>
        <taxon>Teleostei</taxon>
        <taxon>Neoteleostei</taxon>
        <taxon>Acanthomorphata</taxon>
        <taxon>Zeiogadaria</taxon>
        <taxon>Gadariae</taxon>
        <taxon>Gadiformes</taxon>
        <taxon>Muraenolepidoidei</taxon>
        <taxon>Muraenolepididae</taxon>
        <taxon>Muraenolepis</taxon>
    </lineage>
</organism>
<dbReference type="AlphaFoldDB" id="A0A9Q0EM81"/>
<sequence length="410" mass="45643">MSSNSTDECAPVVRVYEQEVIIVPTLLLFGFLVILLAVCLLRYCPQHRLSRTTAPGPPTRRDPEGDLQRPPDQRQQRKDRRRDIRGVDAPADFNILEHEAVPMTVQAPPPPAVAPPPAGGWHHGAFSQLTPLAQGLSIRRDNTTRYRARLDRTPVVLRVLRDSANSSEEEEFLGFTSFLSNLGPHPFLPALLGVVSAARPLIMESSSDELPCDLTEKTIFTMAGQVASALEHLHGRNCIHGNVRARSVLIGRDLTAKLWGLGPAYHRGRRPVWEQEDAEMRKWQAPEVLSGRAVTQSSDTWSFGILLFEMVTQGEAPFPDVLASDLLQQLQRGKTLRRPVSCSNALWSLIKSCCQWGPQQRPSLAQLIRKLSSGQKSANGRTVLRVPEPMDIEKYLREAGYGEAYNYAVL</sequence>
<comment type="caution">
    <text evidence="6">The sequence shown here is derived from an EMBL/GenBank/DDBJ whole genome shotgun (WGS) entry which is preliminary data.</text>
</comment>
<evidence type="ECO:0000256" key="3">
    <source>
        <dbReference type="SAM" id="MobiDB-lite"/>
    </source>
</evidence>
<keyword evidence="7" id="KW-1185">Reference proteome</keyword>
<evidence type="ECO:0000256" key="1">
    <source>
        <dbReference type="ARBA" id="ARBA00022741"/>
    </source>
</evidence>
<protein>
    <recommendedName>
        <fullName evidence="5">Protein kinase domain-containing protein</fullName>
    </recommendedName>
</protein>
<dbReference type="PRINTS" id="PR00109">
    <property type="entry name" value="TYRKINASE"/>
</dbReference>
<accession>A0A9Q0EM81</accession>
<dbReference type="Pfam" id="PF07714">
    <property type="entry name" value="PK_Tyr_Ser-Thr"/>
    <property type="match status" value="1"/>
</dbReference>
<evidence type="ECO:0000256" key="4">
    <source>
        <dbReference type="SAM" id="Phobius"/>
    </source>
</evidence>
<keyword evidence="1" id="KW-0547">Nucleotide-binding</keyword>
<feature type="compositionally biased region" description="Basic and acidic residues" evidence="3">
    <location>
        <begin position="59"/>
        <end position="84"/>
    </location>
</feature>
<dbReference type="EMBL" id="JANIIK010000039">
    <property type="protein sequence ID" value="KAJ3609810.1"/>
    <property type="molecule type" value="Genomic_DNA"/>
</dbReference>
<gene>
    <name evidence="6" type="ORF">NHX12_024320</name>
</gene>
<dbReference type="GO" id="GO:0004714">
    <property type="term" value="F:transmembrane receptor protein tyrosine kinase activity"/>
    <property type="evidence" value="ECO:0007669"/>
    <property type="project" value="TreeGrafter"/>
</dbReference>